<dbReference type="Proteomes" id="UP000231383">
    <property type="component" value="Unassembled WGS sequence"/>
</dbReference>
<keyword evidence="1" id="KW-1133">Transmembrane helix</keyword>
<feature type="transmembrane region" description="Helical" evidence="1">
    <location>
        <begin position="64"/>
        <end position="82"/>
    </location>
</feature>
<dbReference type="EMBL" id="PFSC01000002">
    <property type="protein sequence ID" value="PJC34359.1"/>
    <property type="molecule type" value="Genomic_DNA"/>
</dbReference>
<dbReference type="AlphaFoldDB" id="A0A2M8F4Y4"/>
<name>A0A2M8F4Y4_9BACT</name>
<feature type="transmembrane region" description="Helical" evidence="1">
    <location>
        <begin position="94"/>
        <end position="112"/>
    </location>
</feature>
<evidence type="ECO:0000313" key="2">
    <source>
        <dbReference type="EMBL" id="PJC34359.1"/>
    </source>
</evidence>
<gene>
    <name evidence="2" type="ORF">CO051_00075</name>
</gene>
<comment type="caution">
    <text evidence="2">The sequence shown here is derived from an EMBL/GenBank/DDBJ whole genome shotgun (WGS) entry which is preliminary data.</text>
</comment>
<evidence type="ECO:0000256" key="1">
    <source>
        <dbReference type="SAM" id="Phobius"/>
    </source>
</evidence>
<feature type="transmembrane region" description="Helical" evidence="1">
    <location>
        <begin position="36"/>
        <end position="58"/>
    </location>
</feature>
<evidence type="ECO:0000313" key="3">
    <source>
        <dbReference type="Proteomes" id="UP000231383"/>
    </source>
</evidence>
<organism evidence="2 3">
    <name type="scientific">Candidatus Roizmanbacteria bacterium CG_4_9_14_0_2_um_filter_39_13</name>
    <dbReference type="NCBI Taxonomy" id="1974839"/>
    <lineage>
        <taxon>Bacteria</taxon>
        <taxon>Candidatus Roizmaniibacteriota</taxon>
    </lineage>
</organism>
<proteinExistence type="predicted"/>
<reference evidence="3" key="1">
    <citation type="submission" date="2017-09" db="EMBL/GenBank/DDBJ databases">
        <title>Depth-based differentiation of microbial function through sediment-hosted aquifers and enrichment of novel symbionts in the deep terrestrial subsurface.</title>
        <authorList>
            <person name="Probst A.J."/>
            <person name="Ladd B."/>
            <person name="Jarett J.K."/>
            <person name="Geller-Mcgrath D.E."/>
            <person name="Sieber C.M.K."/>
            <person name="Emerson J.B."/>
            <person name="Anantharaman K."/>
            <person name="Thomas B.C."/>
            <person name="Malmstrom R."/>
            <person name="Stieglmeier M."/>
            <person name="Klingl A."/>
            <person name="Woyke T."/>
            <person name="Ryan C.M."/>
            <person name="Banfield J.F."/>
        </authorList>
    </citation>
    <scope>NUCLEOTIDE SEQUENCE [LARGE SCALE GENOMIC DNA]</scope>
</reference>
<keyword evidence="1" id="KW-0472">Membrane</keyword>
<sequence>MKTQALALKNRIFASGGTTTGVFGAVGSLHNVCHWLCMGVVSTLAIFGITTNVLPLMFLQTYQVYFWWMAVVFTALALYFYFKQKRHNTRDRNLRFINSGLLIFALPFSQIVDYMDFFRFTGGSL</sequence>
<feature type="non-terminal residue" evidence="2">
    <location>
        <position position="125"/>
    </location>
</feature>
<keyword evidence="1" id="KW-0812">Transmembrane</keyword>
<accession>A0A2M8F4Y4</accession>
<protein>
    <submittedName>
        <fullName evidence="2">Uncharacterized protein</fullName>
    </submittedName>
</protein>